<evidence type="ECO:0000256" key="2">
    <source>
        <dbReference type="ARBA" id="ARBA00022630"/>
    </source>
</evidence>
<evidence type="ECO:0000259" key="5">
    <source>
        <dbReference type="Pfam" id="PF07992"/>
    </source>
</evidence>
<dbReference type="InterPro" id="IPR028202">
    <property type="entry name" value="Reductase_C"/>
</dbReference>
<keyword evidence="2" id="KW-0285">Flavoprotein</keyword>
<dbReference type="EMBL" id="JBHSQK010000007">
    <property type="protein sequence ID" value="MFC5947542.1"/>
    <property type="molecule type" value="Genomic_DNA"/>
</dbReference>
<evidence type="ECO:0000256" key="4">
    <source>
        <dbReference type="ARBA" id="ARBA00023002"/>
    </source>
</evidence>
<reference evidence="8" key="1">
    <citation type="journal article" date="2019" name="Int. J. Syst. Evol. Microbiol.">
        <title>The Global Catalogue of Microorganisms (GCM) 10K type strain sequencing project: providing services to taxonomists for standard genome sequencing and annotation.</title>
        <authorList>
            <consortium name="The Broad Institute Genomics Platform"/>
            <consortium name="The Broad Institute Genome Sequencing Center for Infectious Disease"/>
            <person name="Wu L."/>
            <person name="Ma J."/>
        </authorList>
    </citation>
    <scope>NUCLEOTIDE SEQUENCE [LARGE SCALE GENOMIC DNA]</scope>
    <source>
        <strain evidence="8">CGMCC 4.7397</strain>
    </source>
</reference>
<feature type="domain" description="FAD/NAD(P)-binding" evidence="5">
    <location>
        <begin position="3"/>
        <end position="301"/>
    </location>
</feature>
<organism evidence="7 8">
    <name type="scientific">Pseudonocardia lutea</name>
    <dbReference type="NCBI Taxonomy" id="2172015"/>
    <lineage>
        <taxon>Bacteria</taxon>
        <taxon>Bacillati</taxon>
        <taxon>Actinomycetota</taxon>
        <taxon>Actinomycetes</taxon>
        <taxon>Pseudonocardiales</taxon>
        <taxon>Pseudonocardiaceae</taxon>
        <taxon>Pseudonocardia</taxon>
    </lineage>
</organism>
<dbReference type="InterPro" id="IPR016156">
    <property type="entry name" value="FAD/NAD-linked_Rdtase_dimer_sf"/>
</dbReference>
<dbReference type="PRINTS" id="PR00411">
    <property type="entry name" value="PNDRDTASEI"/>
</dbReference>
<dbReference type="Gene3D" id="3.30.390.30">
    <property type="match status" value="1"/>
</dbReference>
<keyword evidence="8" id="KW-1185">Reference proteome</keyword>
<dbReference type="InterPro" id="IPR023753">
    <property type="entry name" value="FAD/NAD-binding_dom"/>
</dbReference>
<dbReference type="RefSeq" id="WP_379564487.1">
    <property type="nucleotide sequence ID" value="NZ_JBHSQK010000007.1"/>
</dbReference>
<protein>
    <submittedName>
        <fullName evidence="7">NAD(P)/FAD-dependent oxidoreductase</fullName>
    </submittedName>
</protein>
<evidence type="ECO:0000313" key="8">
    <source>
        <dbReference type="Proteomes" id="UP001596119"/>
    </source>
</evidence>
<dbReference type="PRINTS" id="PR00368">
    <property type="entry name" value="FADPNR"/>
</dbReference>
<dbReference type="InterPro" id="IPR050446">
    <property type="entry name" value="FAD-oxidoreductase/Apoptosis"/>
</dbReference>
<dbReference type="SUPFAM" id="SSF55424">
    <property type="entry name" value="FAD/NAD-linked reductases, dimerisation (C-terminal) domain"/>
    <property type="match status" value="1"/>
</dbReference>
<evidence type="ECO:0000256" key="1">
    <source>
        <dbReference type="ARBA" id="ARBA00001974"/>
    </source>
</evidence>
<evidence type="ECO:0000259" key="6">
    <source>
        <dbReference type="Pfam" id="PF14759"/>
    </source>
</evidence>
<comment type="caution">
    <text evidence="7">The sequence shown here is derived from an EMBL/GenBank/DDBJ whole genome shotgun (WGS) entry which is preliminary data.</text>
</comment>
<sequence>MNDLVVVGGSLAGLRAVEGARKAGFDGRIVLVGAEPHLPYDRPPLSKQFLDGPADPTDEVTPGFHGEDYFVEELGVTLKLGEAATGLDLAEKRVVVGQDAVPYGALVIATGVSARRLPVGNELAGVHVLRTLDDARSVRKALDAGPRVVVIGAGFIGSEVAASARKRGLSVTVVEALPTPLVRSIGPELGLAIAQLHTKNGTDLRLGSGVDRLLGDTRVTGVRLTDGSELPADLVVVGVGADPATAWLEGSGLRLDNGLVCDEYLRAAPGVYAAGDVARWHNPLFDRLQRLEHWTSAAGHGEAAGRNAVDPENARPYSTVPYFWSDWYDSKIQFVGIPGADEARVVDGDAAVDRRWIALYREGDRLVGALAVNGQSDIMKYRKLINERASWQDGLELAEKRREMLAAKSR</sequence>
<dbReference type="InterPro" id="IPR036188">
    <property type="entry name" value="FAD/NAD-bd_sf"/>
</dbReference>
<keyword evidence="3" id="KW-0274">FAD</keyword>
<feature type="domain" description="Reductase C-terminal" evidence="6">
    <location>
        <begin position="322"/>
        <end position="392"/>
    </location>
</feature>
<comment type="cofactor">
    <cofactor evidence="1">
        <name>FAD</name>
        <dbReference type="ChEBI" id="CHEBI:57692"/>
    </cofactor>
</comment>
<dbReference type="Pfam" id="PF07992">
    <property type="entry name" value="Pyr_redox_2"/>
    <property type="match status" value="1"/>
</dbReference>
<dbReference type="SUPFAM" id="SSF51905">
    <property type="entry name" value="FAD/NAD(P)-binding domain"/>
    <property type="match status" value="2"/>
</dbReference>
<name>A0ABW1I1N7_9PSEU</name>
<evidence type="ECO:0000313" key="7">
    <source>
        <dbReference type="EMBL" id="MFC5947542.1"/>
    </source>
</evidence>
<dbReference type="Gene3D" id="3.50.50.60">
    <property type="entry name" value="FAD/NAD(P)-binding domain"/>
    <property type="match status" value="2"/>
</dbReference>
<dbReference type="PANTHER" id="PTHR43557:SF2">
    <property type="entry name" value="RIESKE DOMAIN-CONTAINING PROTEIN-RELATED"/>
    <property type="match status" value="1"/>
</dbReference>
<accession>A0ABW1I1N7</accession>
<evidence type="ECO:0000256" key="3">
    <source>
        <dbReference type="ARBA" id="ARBA00022827"/>
    </source>
</evidence>
<keyword evidence="4" id="KW-0560">Oxidoreductase</keyword>
<dbReference type="Pfam" id="PF14759">
    <property type="entry name" value="Reductase_C"/>
    <property type="match status" value="1"/>
</dbReference>
<proteinExistence type="predicted"/>
<gene>
    <name evidence="7" type="ORF">ACFQH9_04550</name>
</gene>
<dbReference type="Proteomes" id="UP001596119">
    <property type="component" value="Unassembled WGS sequence"/>
</dbReference>
<dbReference type="PANTHER" id="PTHR43557">
    <property type="entry name" value="APOPTOSIS-INDUCING FACTOR 1"/>
    <property type="match status" value="1"/>
</dbReference>